<evidence type="ECO:0000313" key="8">
    <source>
        <dbReference type="EMBL" id="TWT71349.1"/>
    </source>
</evidence>
<evidence type="ECO:0000256" key="6">
    <source>
        <dbReference type="ARBA" id="ARBA00022837"/>
    </source>
</evidence>
<dbReference type="InterPro" id="IPR035874">
    <property type="entry name" value="IDS"/>
</dbReference>
<dbReference type="GO" id="GO:0005737">
    <property type="term" value="C:cytoplasm"/>
    <property type="evidence" value="ECO:0007669"/>
    <property type="project" value="TreeGrafter"/>
</dbReference>
<dbReference type="InterPro" id="IPR000917">
    <property type="entry name" value="Sulfatase_N"/>
</dbReference>
<feature type="domain" description="Sulfatase N-terminal" evidence="7">
    <location>
        <begin position="42"/>
        <end position="444"/>
    </location>
</feature>
<comment type="similarity">
    <text evidence="2">Belongs to the sulfatase family.</text>
</comment>
<reference evidence="8 9" key="1">
    <citation type="submission" date="2019-02" db="EMBL/GenBank/DDBJ databases">
        <title>Deep-cultivation of Planctomycetes and their phenomic and genomic characterization uncovers novel biology.</title>
        <authorList>
            <person name="Wiegand S."/>
            <person name="Jogler M."/>
            <person name="Boedeker C."/>
            <person name="Pinto D."/>
            <person name="Vollmers J."/>
            <person name="Rivas-Marin E."/>
            <person name="Kohn T."/>
            <person name="Peeters S.H."/>
            <person name="Heuer A."/>
            <person name="Rast P."/>
            <person name="Oberbeckmann S."/>
            <person name="Bunk B."/>
            <person name="Jeske O."/>
            <person name="Meyerdierks A."/>
            <person name="Storesund J.E."/>
            <person name="Kallscheuer N."/>
            <person name="Luecker S."/>
            <person name="Lage O.M."/>
            <person name="Pohl T."/>
            <person name="Merkel B.J."/>
            <person name="Hornburger P."/>
            <person name="Mueller R.-W."/>
            <person name="Bruemmer F."/>
            <person name="Labrenz M."/>
            <person name="Spormann A.M."/>
            <person name="Op Den Camp H."/>
            <person name="Overmann J."/>
            <person name="Amann R."/>
            <person name="Jetten M.S.M."/>
            <person name="Mascher T."/>
            <person name="Medema M.H."/>
            <person name="Devos D.P."/>
            <person name="Kaster A.-K."/>
            <person name="Ovreas L."/>
            <person name="Rohde M."/>
            <person name="Galperin M.Y."/>
            <person name="Jogler C."/>
        </authorList>
    </citation>
    <scope>NUCLEOTIDE SEQUENCE [LARGE SCALE GENOMIC DNA]</scope>
    <source>
        <strain evidence="8 9">Pan14r</strain>
    </source>
</reference>
<dbReference type="CDD" id="cd16030">
    <property type="entry name" value="iduronate-2-sulfatase"/>
    <property type="match status" value="1"/>
</dbReference>
<keyword evidence="3" id="KW-0479">Metal-binding</keyword>
<evidence type="ECO:0000256" key="5">
    <source>
        <dbReference type="ARBA" id="ARBA00022801"/>
    </source>
</evidence>
<sequence length="537" mass="59602">MYRIFQLRFVARLVTGMLTILVSIASHRSCHGDTTEASRARPNILFIAVDDLNDFSGFASEEPGNFLQVIYPDAKVRRQVADRLTPTLNRLAKQSSPFVRAYCAAALCGPSRTSLMTGVAPHVSGYYLHDRHFRLYPTLSDVVTLPQQLRRHGYFTAGAGKIFHKAVGDRDGALKDDWADARHSWDAWVNHAQGAAGKPDRFSPPNGGLMQFGRGTQPQQETGDWKTADFIAQVLESGTATATAARGRLGERRITLPQDQPFFLAAGLFRPHLPFYAPEEFFDRFPTAEMTGLNSDNLRTIVDDLKDLPPGAERFTDYRGGKFRMIMDHAKTVGGPGAETQAWKALVQSYLACVSFADSCLGRILDGLQKSEYTDNTVVVLWSDHGYHLGPKYHVAKQAVWEKANRVLLVIRDPRNPNACDGTPRRQLASLNDLYPTICQLTGVTLPGPKVGHSLVPLLHSADAAPVRNEVVFTYMKGNHGLRTARHAFLRYQDGTSELYDIDVDPRQLSNLAGDVSYAELKESLNQQLDAWLADPH</sequence>
<organism evidence="8 9">
    <name type="scientific">Crateriforma conspicua</name>
    <dbReference type="NCBI Taxonomy" id="2527996"/>
    <lineage>
        <taxon>Bacteria</taxon>
        <taxon>Pseudomonadati</taxon>
        <taxon>Planctomycetota</taxon>
        <taxon>Planctomycetia</taxon>
        <taxon>Planctomycetales</taxon>
        <taxon>Planctomycetaceae</taxon>
        <taxon>Crateriforma</taxon>
    </lineage>
</organism>
<keyword evidence="5 8" id="KW-0378">Hydrolase</keyword>
<dbReference type="GO" id="GO:0046872">
    <property type="term" value="F:metal ion binding"/>
    <property type="evidence" value="ECO:0007669"/>
    <property type="project" value="UniProtKB-KW"/>
</dbReference>
<dbReference type="InterPro" id="IPR024607">
    <property type="entry name" value="Sulfatase_CS"/>
</dbReference>
<dbReference type="Pfam" id="PF00884">
    <property type="entry name" value="Sulfatase"/>
    <property type="match status" value="1"/>
</dbReference>
<dbReference type="EMBL" id="SJPL01000001">
    <property type="protein sequence ID" value="TWT71349.1"/>
    <property type="molecule type" value="Genomic_DNA"/>
</dbReference>
<dbReference type="GO" id="GO:0047753">
    <property type="term" value="F:choline-sulfatase activity"/>
    <property type="evidence" value="ECO:0007669"/>
    <property type="project" value="UniProtKB-EC"/>
</dbReference>
<evidence type="ECO:0000256" key="1">
    <source>
        <dbReference type="ARBA" id="ARBA00001913"/>
    </source>
</evidence>
<dbReference type="GO" id="GO:0004423">
    <property type="term" value="F:iduronate-2-sulfatase activity"/>
    <property type="evidence" value="ECO:0007669"/>
    <property type="project" value="InterPro"/>
</dbReference>
<dbReference type="AlphaFoldDB" id="A0A5C5Y8P7"/>
<proteinExistence type="inferred from homology"/>
<accession>A0A5C5Y8P7</accession>
<comment type="cofactor">
    <cofactor evidence="1">
        <name>Ca(2+)</name>
        <dbReference type="ChEBI" id="CHEBI:29108"/>
    </cofactor>
</comment>
<comment type="caution">
    <text evidence="8">The sequence shown here is derived from an EMBL/GenBank/DDBJ whole genome shotgun (WGS) entry which is preliminary data.</text>
</comment>
<dbReference type="EC" id="3.1.6.6" evidence="8"/>
<dbReference type="OrthoDB" id="246053at2"/>
<name>A0A5C5Y8P7_9PLAN</name>
<dbReference type="InterPro" id="IPR017850">
    <property type="entry name" value="Alkaline_phosphatase_core_sf"/>
</dbReference>
<dbReference type="PROSITE" id="PS00149">
    <property type="entry name" value="SULFATASE_2"/>
    <property type="match status" value="1"/>
</dbReference>
<dbReference type="PANTHER" id="PTHR45953">
    <property type="entry name" value="IDURONATE 2-SULFATASE"/>
    <property type="match status" value="1"/>
</dbReference>
<dbReference type="Proteomes" id="UP000317238">
    <property type="component" value="Unassembled WGS sequence"/>
</dbReference>
<keyword evidence="9" id="KW-1185">Reference proteome</keyword>
<keyword evidence="4" id="KW-0732">Signal</keyword>
<dbReference type="RefSeq" id="WP_145303975.1">
    <property type="nucleotide sequence ID" value="NZ_CP036319.1"/>
</dbReference>
<dbReference type="PROSITE" id="PS00523">
    <property type="entry name" value="SULFATASE_1"/>
    <property type="match status" value="1"/>
</dbReference>
<dbReference type="SUPFAM" id="SSF53649">
    <property type="entry name" value="Alkaline phosphatase-like"/>
    <property type="match status" value="1"/>
</dbReference>
<keyword evidence="6" id="KW-0106">Calcium</keyword>
<dbReference type="Gene3D" id="3.40.720.10">
    <property type="entry name" value="Alkaline Phosphatase, subunit A"/>
    <property type="match status" value="1"/>
</dbReference>
<protein>
    <submittedName>
        <fullName evidence="8">Choline-sulfatase</fullName>
        <ecNumber evidence="8">3.1.6.6</ecNumber>
    </submittedName>
</protein>
<evidence type="ECO:0000313" key="9">
    <source>
        <dbReference type="Proteomes" id="UP000317238"/>
    </source>
</evidence>
<gene>
    <name evidence="8" type="primary">betC_24</name>
    <name evidence="8" type="ORF">Pan14r_36590</name>
</gene>
<dbReference type="PANTHER" id="PTHR45953:SF1">
    <property type="entry name" value="IDURONATE 2-SULFATASE"/>
    <property type="match status" value="1"/>
</dbReference>
<evidence type="ECO:0000259" key="7">
    <source>
        <dbReference type="Pfam" id="PF00884"/>
    </source>
</evidence>
<evidence type="ECO:0000256" key="4">
    <source>
        <dbReference type="ARBA" id="ARBA00022729"/>
    </source>
</evidence>
<evidence type="ECO:0000256" key="3">
    <source>
        <dbReference type="ARBA" id="ARBA00022723"/>
    </source>
</evidence>
<evidence type="ECO:0000256" key="2">
    <source>
        <dbReference type="ARBA" id="ARBA00008779"/>
    </source>
</evidence>